<dbReference type="GO" id="GO:0003723">
    <property type="term" value="F:RNA binding"/>
    <property type="evidence" value="ECO:0007669"/>
    <property type="project" value="UniProtKB-KW"/>
</dbReference>
<name>A0A6A6W343_9PEZI</name>
<comment type="similarity">
    <text evidence="1">Belongs to the RdRP family.</text>
</comment>
<dbReference type="PANTHER" id="PTHR23079">
    <property type="entry name" value="RNA-DEPENDENT RNA POLYMERASE"/>
    <property type="match status" value="1"/>
</dbReference>
<evidence type="ECO:0000313" key="13">
    <source>
        <dbReference type="Proteomes" id="UP000799437"/>
    </source>
</evidence>
<evidence type="ECO:0000313" key="12">
    <source>
        <dbReference type="EMBL" id="KAF2757358.1"/>
    </source>
</evidence>
<dbReference type="Proteomes" id="UP000799437">
    <property type="component" value="Unassembled WGS sequence"/>
</dbReference>
<evidence type="ECO:0000256" key="1">
    <source>
        <dbReference type="ARBA" id="ARBA00005762"/>
    </source>
</evidence>
<evidence type="ECO:0000256" key="3">
    <source>
        <dbReference type="ARBA" id="ARBA00022484"/>
    </source>
</evidence>
<evidence type="ECO:0000256" key="6">
    <source>
        <dbReference type="ARBA" id="ARBA00022884"/>
    </source>
</evidence>
<feature type="compositionally biased region" description="Polar residues" evidence="9">
    <location>
        <begin position="27"/>
        <end position="40"/>
    </location>
</feature>
<dbReference type="GO" id="GO:0031380">
    <property type="term" value="C:nuclear RNA-directed RNA polymerase complex"/>
    <property type="evidence" value="ECO:0007669"/>
    <property type="project" value="TreeGrafter"/>
</dbReference>
<sequence>MSYTQSPSVMSWLLDSEPQIAVDRAQAFNTAPSARDSPQQCAVAGLSSLSPPSKPAIASRERDTSIVQSLNDRRVRSPEAQREAVRQSDWARHNGGIRAPRYEWQQNEEVKVRVTNVPQPAVPKTIYRMFHAYGHISRIEVESSPRTAIVTFCPPPNRPFWNEKKRILPGHSLGIDLMRTNSRTQPSPIDPNQRYPEKMTLSAKSVEFGFMFDERSMMVMRTVKPGQKSKITFKLDLYLKFVEVSFSLTMTYTETEDQIKNPSSQQTDFKFRIPLFQLEQIYEERCDSDDRALRIHLESPPKYFRRNPNVEESFAEGDGRRWSDWQTWIRQTHIEHDKERREMMRSPTTLHRNSSIIDTGRWTTYRLVFERSANDLVNYKPILRALTDYNVRIIPNPDGILHPRQESKFWSLLEEAESASNLQLTALEHLGSDLAPLDFSVRYQLEVCISKGKLCDHNIDRDFLVQISGLPKATAKALLVKVADANSRFYNPMSIFSLPVPRKSAPKLASHYVFMHNAIITPTTMYIGTPTQEISNRVVRQYSEFSDRFLRVKFMDEIPEGKLQSTDDSKITAILNRVKLTMTNGIDIGGRHYEFLAFGNSQFRENGAYFFSPPNDQVYPDKMREHMGDFEDIKVVAKYCARIGQCFSTTRAMNCGTIEVSTAEDIQRNGYTFSDGVGKISRYLLMAVATDWGVPLDCDGDPPSLVQFRLGGCKGVLVLAHGLKTKEIVIRRSQYKFPANHSGLEIIRVSDYVTAQLNRQVIMVLSNLGVPDSVFVNKMKTELEKLDEAMIEESTALDQLEHFIDFNHMTTTLASIIRDGFMQYKDPFTLSVLQLWRTWRLKNLKEKAQIKVTKSAFLFGCVDETGELQGHYEDQQSNDLNTTRNDRLASLPEIFLQIKHENSYKVIEGVCVLARNPSLHPGDIRIVVARDKAALHHLKNVVVLPQTGDRDIANMCSGGDLDGDDYMIIWDEELIPQEINHPPMDFTAPKGIEKNKVTIDDMSSFFVNYIRNDQLGTIATAHLAQADRLEDGIRSKTCLKLAELHSCAVDFPKSGIPARMNRELRPPSKPHFMRPKFGNKSVYTSKKILGQLYDQVQREDFHPFYDEPFDKRVLEAYSLTESILKDAADIKNGYDKAIRRLMAQYAIATEFEVWSTFVLSHNAGKDYQFHEEIGSSISALRQHYAERCIEKAGGKSFEQLGVFVAAMYTVTAREVEMALAERKANAVSDPTDLSDEKTSDIRMPLMSFPWIFYKEMGLIATAGQHRIQASVTAHQGARRRHPHNKMQATPTIISDDLETAQGITHRGDKLELFEDAERVGQSMDIDQFTQKNAGIINAVKNRVHSFRVAQGHSKSSVAPERDHWEPQEDVEAALQASYKNEVDNEVFMQQREYAFPSVYSTTPTSNVLANTSRTPSAFDDLVDLMDNFSIGLDKAPMAAESDTPDEKLTSSSIETVAGKEGEKEMNNVIINRPEDPAAEEEVTIEFDEKPSALTWFANQGGGSSVMESDDE</sequence>
<dbReference type="InterPro" id="IPR058752">
    <property type="entry name" value="RDRP_C_head"/>
</dbReference>
<dbReference type="InterPro" id="IPR007855">
    <property type="entry name" value="RDRP"/>
</dbReference>
<feature type="region of interest" description="Disordered" evidence="9">
    <location>
        <begin position="27"/>
        <end position="64"/>
    </location>
</feature>
<dbReference type="RefSeq" id="XP_033599809.1">
    <property type="nucleotide sequence ID" value="XM_033747045.1"/>
</dbReference>
<keyword evidence="7" id="KW-0943">RNA-mediated gene silencing</keyword>
<accession>A0A6A6W343</accession>
<dbReference type="Pfam" id="PF26253">
    <property type="entry name" value="RdRP_head"/>
    <property type="match status" value="1"/>
</dbReference>
<feature type="domain" description="RDRP core" evidence="10">
    <location>
        <begin position="520"/>
        <end position="1096"/>
    </location>
</feature>
<comment type="catalytic activity">
    <reaction evidence="8">
        <text>RNA(n) + a ribonucleoside 5'-triphosphate = RNA(n+1) + diphosphate</text>
        <dbReference type="Rhea" id="RHEA:21248"/>
        <dbReference type="Rhea" id="RHEA-COMP:14527"/>
        <dbReference type="Rhea" id="RHEA-COMP:17342"/>
        <dbReference type="ChEBI" id="CHEBI:33019"/>
        <dbReference type="ChEBI" id="CHEBI:61557"/>
        <dbReference type="ChEBI" id="CHEBI:140395"/>
        <dbReference type="EC" id="2.7.7.48"/>
    </reaction>
</comment>
<keyword evidence="4" id="KW-0808">Transferase</keyword>
<dbReference type="Pfam" id="PF05183">
    <property type="entry name" value="RdRP"/>
    <property type="match status" value="1"/>
</dbReference>
<gene>
    <name evidence="12" type="ORF">EJ05DRAFT_500897</name>
</gene>
<dbReference type="OrthoDB" id="6513042at2759"/>
<reference evidence="12" key="1">
    <citation type="journal article" date="2020" name="Stud. Mycol.">
        <title>101 Dothideomycetes genomes: a test case for predicting lifestyles and emergence of pathogens.</title>
        <authorList>
            <person name="Haridas S."/>
            <person name="Albert R."/>
            <person name="Binder M."/>
            <person name="Bloem J."/>
            <person name="Labutti K."/>
            <person name="Salamov A."/>
            <person name="Andreopoulos B."/>
            <person name="Baker S."/>
            <person name="Barry K."/>
            <person name="Bills G."/>
            <person name="Bluhm B."/>
            <person name="Cannon C."/>
            <person name="Castanera R."/>
            <person name="Culley D."/>
            <person name="Daum C."/>
            <person name="Ezra D."/>
            <person name="Gonzalez J."/>
            <person name="Henrissat B."/>
            <person name="Kuo A."/>
            <person name="Liang C."/>
            <person name="Lipzen A."/>
            <person name="Lutzoni F."/>
            <person name="Magnuson J."/>
            <person name="Mondo S."/>
            <person name="Nolan M."/>
            <person name="Ohm R."/>
            <person name="Pangilinan J."/>
            <person name="Park H.-J."/>
            <person name="Ramirez L."/>
            <person name="Alfaro M."/>
            <person name="Sun H."/>
            <person name="Tritt A."/>
            <person name="Yoshinaga Y."/>
            <person name="Zwiers L.-H."/>
            <person name="Turgeon B."/>
            <person name="Goodwin S."/>
            <person name="Spatafora J."/>
            <person name="Crous P."/>
            <person name="Grigoriev I."/>
        </authorList>
    </citation>
    <scope>NUCLEOTIDE SEQUENCE</scope>
    <source>
        <strain evidence="12">CBS 121739</strain>
    </source>
</reference>
<evidence type="ECO:0000256" key="2">
    <source>
        <dbReference type="ARBA" id="ARBA00012494"/>
    </source>
</evidence>
<proteinExistence type="inferred from homology"/>
<evidence type="ECO:0000256" key="7">
    <source>
        <dbReference type="ARBA" id="ARBA00023158"/>
    </source>
</evidence>
<dbReference type="EC" id="2.7.7.48" evidence="2"/>
<keyword evidence="13" id="KW-1185">Reference proteome</keyword>
<dbReference type="GO" id="GO:0003968">
    <property type="term" value="F:RNA-directed RNA polymerase activity"/>
    <property type="evidence" value="ECO:0007669"/>
    <property type="project" value="UniProtKB-KW"/>
</dbReference>
<keyword evidence="6" id="KW-0694">RNA-binding</keyword>
<evidence type="ECO:0000256" key="8">
    <source>
        <dbReference type="ARBA" id="ARBA00048744"/>
    </source>
</evidence>
<evidence type="ECO:0000259" key="10">
    <source>
        <dbReference type="Pfam" id="PF05183"/>
    </source>
</evidence>
<dbReference type="GeneID" id="54488099"/>
<dbReference type="EMBL" id="ML996573">
    <property type="protein sequence ID" value="KAF2757358.1"/>
    <property type="molecule type" value="Genomic_DNA"/>
</dbReference>
<protein>
    <recommendedName>
        <fullName evidence="2">RNA-directed RNA polymerase</fullName>
        <ecNumber evidence="2">2.7.7.48</ecNumber>
    </recommendedName>
</protein>
<keyword evidence="5" id="KW-0548">Nucleotidyltransferase</keyword>
<feature type="domain" description="RDRP C-terminal head" evidence="11">
    <location>
        <begin position="1121"/>
        <end position="1268"/>
    </location>
</feature>
<evidence type="ECO:0000256" key="9">
    <source>
        <dbReference type="SAM" id="MobiDB-lite"/>
    </source>
</evidence>
<evidence type="ECO:0000256" key="5">
    <source>
        <dbReference type="ARBA" id="ARBA00022695"/>
    </source>
</evidence>
<dbReference type="GO" id="GO:0030422">
    <property type="term" value="P:siRNA processing"/>
    <property type="evidence" value="ECO:0007669"/>
    <property type="project" value="TreeGrafter"/>
</dbReference>
<dbReference type="InterPro" id="IPR057596">
    <property type="entry name" value="RDRP_core"/>
</dbReference>
<dbReference type="PANTHER" id="PTHR23079:SF55">
    <property type="entry name" value="RNA-DIRECTED RNA POLYMERASE"/>
    <property type="match status" value="1"/>
</dbReference>
<keyword evidence="3" id="KW-0696">RNA-directed RNA polymerase</keyword>
<evidence type="ECO:0000259" key="11">
    <source>
        <dbReference type="Pfam" id="PF26253"/>
    </source>
</evidence>
<evidence type="ECO:0000256" key="4">
    <source>
        <dbReference type="ARBA" id="ARBA00022679"/>
    </source>
</evidence>
<organism evidence="12 13">
    <name type="scientific">Pseudovirgaria hyperparasitica</name>
    <dbReference type="NCBI Taxonomy" id="470096"/>
    <lineage>
        <taxon>Eukaryota</taxon>
        <taxon>Fungi</taxon>
        <taxon>Dikarya</taxon>
        <taxon>Ascomycota</taxon>
        <taxon>Pezizomycotina</taxon>
        <taxon>Dothideomycetes</taxon>
        <taxon>Dothideomycetes incertae sedis</taxon>
        <taxon>Acrospermales</taxon>
        <taxon>Acrospermaceae</taxon>
        <taxon>Pseudovirgaria</taxon>
    </lineage>
</organism>